<accession>A0A8S9ZVI3</accession>
<dbReference type="AlphaFoldDB" id="A0A8S9ZVI3"/>
<dbReference type="Proteomes" id="UP000605970">
    <property type="component" value="Unassembled WGS sequence"/>
</dbReference>
<gene>
    <name evidence="1" type="ORF">Mgra_00003262</name>
</gene>
<sequence>MMGATSITEVVEKSNCIAGSTLPIESTQCNEDVAGESGSTQSLEDVDSNPETAQGIEGYADELEDGVDSCRELEETAKSISNEDVNLSREKEPLVDLLQESDEKIDVETAVTFVEGEKEEFVDMNTLMAAEYDKSKEKVYFCSQSDDIDTATSLSEGEEEMPRSYIVGDDKPSHKMYRAARRASFYVDKGMQQMHAYYTDYSNSAVSSLIAKGMMAND</sequence>
<reference evidence="1" key="1">
    <citation type="journal article" date="2020" name="Ecol. Evol.">
        <title>Genome structure and content of the rice root-knot nematode (Meloidogyne graminicola).</title>
        <authorList>
            <person name="Phan N.T."/>
            <person name="Danchin E.G.J."/>
            <person name="Klopp C."/>
            <person name="Perfus-Barbeoch L."/>
            <person name="Kozlowski D.K."/>
            <person name="Koutsovoulos G.D."/>
            <person name="Lopez-Roques C."/>
            <person name="Bouchez O."/>
            <person name="Zahm M."/>
            <person name="Besnard G."/>
            <person name="Bellafiore S."/>
        </authorList>
    </citation>
    <scope>NUCLEOTIDE SEQUENCE</scope>
    <source>
        <strain evidence="1">VN-18</strain>
    </source>
</reference>
<organism evidence="1 2">
    <name type="scientific">Meloidogyne graminicola</name>
    <dbReference type="NCBI Taxonomy" id="189291"/>
    <lineage>
        <taxon>Eukaryota</taxon>
        <taxon>Metazoa</taxon>
        <taxon>Ecdysozoa</taxon>
        <taxon>Nematoda</taxon>
        <taxon>Chromadorea</taxon>
        <taxon>Rhabditida</taxon>
        <taxon>Tylenchina</taxon>
        <taxon>Tylenchomorpha</taxon>
        <taxon>Tylenchoidea</taxon>
        <taxon>Meloidogynidae</taxon>
        <taxon>Meloidogyninae</taxon>
        <taxon>Meloidogyne</taxon>
    </lineage>
</organism>
<dbReference type="EMBL" id="JABEBT010000021">
    <property type="protein sequence ID" value="KAF7637296.1"/>
    <property type="molecule type" value="Genomic_DNA"/>
</dbReference>
<protein>
    <submittedName>
        <fullName evidence="1">Uncharacterized protein</fullName>
    </submittedName>
</protein>
<keyword evidence="2" id="KW-1185">Reference proteome</keyword>
<proteinExistence type="predicted"/>
<evidence type="ECO:0000313" key="1">
    <source>
        <dbReference type="EMBL" id="KAF7637296.1"/>
    </source>
</evidence>
<comment type="caution">
    <text evidence="1">The sequence shown here is derived from an EMBL/GenBank/DDBJ whole genome shotgun (WGS) entry which is preliminary data.</text>
</comment>
<name>A0A8S9ZVI3_9BILA</name>
<evidence type="ECO:0000313" key="2">
    <source>
        <dbReference type="Proteomes" id="UP000605970"/>
    </source>
</evidence>